<evidence type="ECO:0000259" key="4">
    <source>
        <dbReference type="Pfam" id="PF10531"/>
    </source>
</evidence>
<dbReference type="Pfam" id="PF10531">
    <property type="entry name" value="SLBB"/>
    <property type="match status" value="5"/>
</dbReference>
<evidence type="ECO:0000313" key="5">
    <source>
        <dbReference type="EMBL" id="TSJ40312.1"/>
    </source>
</evidence>
<organism evidence="5 6">
    <name type="scientific">Mucilaginibacter corticis</name>
    <dbReference type="NCBI Taxonomy" id="2597670"/>
    <lineage>
        <taxon>Bacteria</taxon>
        <taxon>Pseudomonadati</taxon>
        <taxon>Bacteroidota</taxon>
        <taxon>Sphingobacteriia</taxon>
        <taxon>Sphingobacteriales</taxon>
        <taxon>Sphingobacteriaceae</taxon>
        <taxon>Mucilaginibacter</taxon>
    </lineage>
</organism>
<feature type="domain" description="Polysaccharide export protein N-terminal" evidence="3">
    <location>
        <begin position="156"/>
        <end position="220"/>
    </location>
</feature>
<keyword evidence="6" id="KW-1185">Reference proteome</keyword>
<dbReference type="RefSeq" id="WP_144248350.1">
    <property type="nucleotide sequence ID" value="NZ_VLPK01000002.1"/>
</dbReference>
<feature type="domain" description="Soluble ligand binding" evidence="4">
    <location>
        <begin position="496"/>
        <end position="544"/>
    </location>
</feature>
<accession>A0A556MKB5</accession>
<sequence length="778" mass="85868">MRIKYLFYILFLGLIFIAGQGKAQGISMSDLKSMKVSQATDAQIIQAWKKIQDSGLSEQQTYDLMAQKGLPPEEVQAFKDRVTLLGLNGKSTAPIKSAGADKQTTTGSSRDIIDLVVKPKPLEHPVVKKQQPVLEVYGTSFFKQAISFEPNFSIATPKSYVLGPGDKVIVLLTGLNEKNVEATVTPEGNVQIPFAGLVYVNGFTIEQATSLIRSKMTRVYPGLNSGQTQLTVNLGSTRSIKVTVKGEVKTPGSYTLSSLATLPNALYNSGGPGANGSLRYIKLIRNNKLYKTIDFYTYLQNGIQDGNIRLEDQDVIQIPVYKKRVSISGEVKNPAIYELKDDEHLDDLIRYASGFTDTAYTGVAKVDQVNELQREVKDVPANLFANYTPHNGDKVQIGAITNRYTNRVVLEGSVYRPDVYELTAGLTLSQLLKQAQGLKPEAYTERGYINRTLPNLEKQSIPFKPTDVLNGTNDIPLLREDTVVIMDRQSFVSEQKVTVSGYVKRPSIITYRKGLKLADVIAMSGGFADEAADHHIEINRVIKNESDSVANQQVNTFIVDMSNNNDANRNIELQPMDVINVPRLVNYRSLGNVAVKGEVVFPGVYPVEKRNETVLDFLQRAGSVTPYGSMENTQVFRNGVRVNLDLAAKKESGKNMILLPGDSVYVPRVISYVEVSGAVNNPQYINYKGRSFKYYINAAAGTTQNARLKGAYIKYPDGLNQPIRHFLFFRRYPVVKPGSKIVVPEKTPDNKIKIGFGDLGSIAAALTALVSIVAILHK</sequence>
<dbReference type="InterPro" id="IPR049712">
    <property type="entry name" value="Poly_export"/>
</dbReference>
<feature type="domain" description="Soluble ligand binding" evidence="4">
    <location>
        <begin position="325"/>
        <end position="360"/>
    </location>
</feature>
<dbReference type="InterPro" id="IPR019554">
    <property type="entry name" value="Soluble_ligand-bd"/>
</dbReference>
<keyword evidence="2" id="KW-0812">Transmembrane</keyword>
<evidence type="ECO:0000256" key="2">
    <source>
        <dbReference type="SAM" id="Phobius"/>
    </source>
</evidence>
<evidence type="ECO:0000313" key="6">
    <source>
        <dbReference type="Proteomes" id="UP000318733"/>
    </source>
</evidence>
<feature type="domain" description="Soluble ligand binding" evidence="4">
    <location>
        <begin position="412"/>
        <end position="447"/>
    </location>
</feature>
<keyword evidence="2" id="KW-1133">Transmembrane helix</keyword>
<keyword evidence="2" id="KW-0472">Membrane</keyword>
<proteinExistence type="predicted"/>
<dbReference type="PANTHER" id="PTHR33619:SF3">
    <property type="entry name" value="POLYSACCHARIDE EXPORT PROTEIN GFCE-RELATED"/>
    <property type="match status" value="1"/>
</dbReference>
<keyword evidence="1" id="KW-0732">Signal</keyword>
<dbReference type="Proteomes" id="UP000318733">
    <property type="component" value="Unassembled WGS sequence"/>
</dbReference>
<dbReference type="Pfam" id="PF02563">
    <property type="entry name" value="Poly_export"/>
    <property type="match status" value="1"/>
</dbReference>
<dbReference type="InterPro" id="IPR003715">
    <property type="entry name" value="Poly_export_N"/>
</dbReference>
<reference evidence="5 6" key="1">
    <citation type="submission" date="2019-07" db="EMBL/GenBank/DDBJ databases">
        <authorList>
            <person name="Huq M.A."/>
        </authorList>
    </citation>
    <scope>NUCLEOTIDE SEQUENCE [LARGE SCALE GENOMIC DNA]</scope>
    <source>
        <strain evidence="5 6">MAH-19</strain>
    </source>
</reference>
<evidence type="ECO:0000259" key="3">
    <source>
        <dbReference type="Pfam" id="PF02563"/>
    </source>
</evidence>
<feature type="transmembrane region" description="Helical" evidence="2">
    <location>
        <begin position="754"/>
        <end position="776"/>
    </location>
</feature>
<dbReference type="AlphaFoldDB" id="A0A556MKB5"/>
<protein>
    <recommendedName>
        <fullName evidence="7">Capsule biosynthesis protein</fullName>
    </recommendedName>
</protein>
<comment type="caution">
    <text evidence="5">The sequence shown here is derived from an EMBL/GenBank/DDBJ whole genome shotgun (WGS) entry which is preliminary data.</text>
</comment>
<name>A0A556MKB5_9SPHI</name>
<dbReference type="EMBL" id="VLPK01000002">
    <property type="protein sequence ID" value="TSJ40312.1"/>
    <property type="molecule type" value="Genomic_DNA"/>
</dbReference>
<dbReference type="PANTHER" id="PTHR33619">
    <property type="entry name" value="POLYSACCHARIDE EXPORT PROTEIN GFCE-RELATED"/>
    <property type="match status" value="1"/>
</dbReference>
<dbReference type="GO" id="GO:0015159">
    <property type="term" value="F:polysaccharide transmembrane transporter activity"/>
    <property type="evidence" value="ECO:0007669"/>
    <property type="project" value="InterPro"/>
</dbReference>
<dbReference type="Gene3D" id="3.30.1950.10">
    <property type="entry name" value="wza like domain"/>
    <property type="match status" value="1"/>
</dbReference>
<feature type="domain" description="Soluble ligand binding" evidence="4">
    <location>
        <begin position="593"/>
        <end position="639"/>
    </location>
</feature>
<dbReference type="Gene3D" id="3.10.560.10">
    <property type="entry name" value="Outer membrane lipoprotein wza domain like"/>
    <property type="match status" value="6"/>
</dbReference>
<gene>
    <name evidence="5" type="ORF">FO440_11165</name>
</gene>
<dbReference type="OrthoDB" id="9808948at2"/>
<evidence type="ECO:0008006" key="7">
    <source>
        <dbReference type="Google" id="ProtNLM"/>
    </source>
</evidence>
<evidence type="ECO:0000256" key="1">
    <source>
        <dbReference type="ARBA" id="ARBA00022729"/>
    </source>
</evidence>
<feature type="domain" description="Soluble ligand binding" evidence="4">
    <location>
        <begin position="241"/>
        <end position="285"/>
    </location>
</feature>